<dbReference type="PANTHER" id="PTHR11439">
    <property type="entry name" value="GAG-POL-RELATED RETROTRANSPOSON"/>
    <property type="match status" value="1"/>
</dbReference>
<evidence type="ECO:0000256" key="1">
    <source>
        <dbReference type="SAM" id="MobiDB-lite"/>
    </source>
</evidence>
<feature type="compositionally biased region" description="Low complexity" evidence="1">
    <location>
        <begin position="190"/>
        <end position="201"/>
    </location>
</feature>
<feature type="region of interest" description="Disordered" evidence="1">
    <location>
        <begin position="188"/>
        <end position="228"/>
    </location>
</feature>
<reference evidence="4" key="2">
    <citation type="journal article" date="2024" name="Plant">
        <title>Genomic evolution and insights into agronomic trait innovations of Sesamum species.</title>
        <authorList>
            <person name="Miao H."/>
            <person name="Wang L."/>
            <person name="Qu L."/>
            <person name="Liu H."/>
            <person name="Sun Y."/>
            <person name="Le M."/>
            <person name="Wang Q."/>
            <person name="Wei S."/>
            <person name="Zheng Y."/>
            <person name="Lin W."/>
            <person name="Duan Y."/>
            <person name="Cao H."/>
            <person name="Xiong S."/>
            <person name="Wang X."/>
            <person name="Wei L."/>
            <person name="Li C."/>
            <person name="Ma Q."/>
            <person name="Ju M."/>
            <person name="Zhao R."/>
            <person name="Li G."/>
            <person name="Mu C."/>
            <person name="Tian Q."/>
            <person name="Mei H."/>
            <person name="Zhang T."/>
            <person name="Gao T."/>
            <person name="Zhang H."/>
        </authorList>
    </citation>
    <scope>NUCLEOTIDE SEQUENCE</scope>
    <source>
        <strain evidence="4">K16</strain>
    </source>
</reference>
<evidence type="ECO:0000313" key="5">
    <source>
        <dbReference type="Proteomes" id="UP001289374"/>
    </source>
</evidence>
<dbReference type="InterPro" id="IPR013103">
    <property type="entry name" value="RVT_2"/>
</dbReference>
<reference evidence="4" key="1">
    <citation type="submission" date="2020-06" db="EMBL/GenBank/DDBJ databases">
        <authorList>
            <person name="Li T."/>
            <person name="Hu X."/>
            <person name="Zhang T."/>
            <person name="Song X."/>
            <person name="Zhang H."/>
            <person name="Dai N."/>
            <person name="Sheng W."/>
            <person name="Hou X."/>
            <person name="Wei L."/>
        </authorList>
    </citation>
    <scope>NUCLEOTIDE SEQUENCE</scope>
    <source>
        <strain evidence="4">K16</strain>
        <tissue evidence="4">Leaf</tissue>
    </source>
</reference>
<dbReference type="AlphaFoldDB" id="A0AAE2BHT9"/>
<evidence type="ECO:0000259" key="3">
    <source>
        <dbReference type="Pfam" id="PF25597"/>
    </source>
</evidence>
<keyword evidence="5" id="KW-1185">Reference proteome</keyword>
<organism evidence="4 5">
    <name type="scientific">Sesamum angolense</name>
    <dbReference type="NCBI Taxonomy" id="2727404"/>
    <lineage>
        <taxon>Eukaryota</taxon>
        <taxon>Viridiplantae</taxon>
        <taxon>Streptophyta</taxon>
        <taxon>Embryophyta</taxon>
        <taxon>Tracheophyta</taxon>
        <taxon>Spermatophyta</taxon>
        <taxon>Magnoliopsida</taxon>
        <taxon>eudicotyledons</taxon>
        <taxon>Gunneridae</taxon>
        <taxon>Pentapetalae</taxon>
        <taxon>asterids</taxon>
        <taxon>lamiids</taxon>
        <taxon>Lamiales</taxon>
        <taxon>Pedaliaceae</taxon>
        <taxon>Sesamum</taxon>
    </lineage>
</organism>
<accession>A0AAE2BHT9</accession>
<name>A0AAE2BHT9_9LAMI</name>
<dbReference type="InterPro" id="IPR043502">
    <property type="entry name" value="DNA/RNA_pol_sf"/>
</dbReference>
<dbReference type="InterPro" id="IPR057670">
    <property type="entry name" value="SH3_retrovirus"/>
</dbReference>
<feature type="domain" description="Reverse transcriptase Ty1/copia-type" evidence="2">
    <location>
        <begin position="276"/>
        <end position="370"/>
    </location>
</feature>
<dbReference type="Pfam" id="PF25597">
    <property type="entry name" value="SH3_retrovirus"/>
    <property type="match status" value="1"/>
</dbReference>
<evidence type="ECO:0000313" key="4">
    <source>
        <dbReference type="EMBL" id="KAK4385937.1"/>
    </source>
</evidence>
<protein>
    <submittedName>
        <fullName evidence="4">Retrovirus-related Pol polyprotein from transposon RE1</fullName>
    </submittedName>
</protein>
<dbReference type="PANTHER" id="PTHR11439:SF470">
    <property type="entry name" value="CYSTEINE-RICH RLK (RECEPTOR-LIKE PROTEIN KINASE) 8"/>
    <property type="match status" value="1"/>
</dbReference>
<dbReference type="EMBL" id="JACGWL010000016">
    <property type="protein sequence ID" value="KAK4385937.1"/>
    <property type="molecule type" value="Genomic_DNA"/>
</dbReference>
<comment type="caution">
    <text evidence="4">The sequence shown here is derived from an EMBL/GenBank/DDBJ whole genome shotgun (WGS) entry which is preliminary data.</text>
</comment>
<feature type="domain" description="Retroviral polymerase SH3-like" evidence="3">
    <location>
        <begin position="103"/>
        <end position="162"/>
    </location>
</feature>
<dbReference type="SUPFAM" id="SSF56672">
    <property type="entry name" value="DNA/RNA polymerases"/>
    <property type="match status" value="1"/>
</dbReference>
<evidence type="ECO:0000259" key="2">
    <source>
        <dbReference type="Pfam" id="PF07727"/>
    </source>
</evidence>
<proteinExistence type="predicted"/>
<gene>
    <name evidence="4" type="ORF">Sango_2717700</name>
</gene>
<sequence length="604" mass="68147">MENHGFDNTHLDLNTISKDIVNAYLYAASARSLWLELESRYGECNGPLLYKIQCEINSMSQDSILVATHLINKLPSANLNWKTPFELLYRYPPSYTYLKTFGCLCYATNTTPHKSKFDQRAFKCIFISYVSGQKGYKFYDIDNKVTLVSRDVIFHEDTFRYTLISTHTDNPIPNPILSHVVPDIPAPVMSSTSSSSPSTYTDLEASSPPTVPDHSVPASPPRRSQRHIKPPAWLNDFQCDLSSNSFAGTITVIPTHTVFLAALSTMQEPQSYLQAKCKKAIRCKWVYKVKLKPNGSVERYKALLIAKGYNQVEGVDYFDKFSPVAKAVTVRVLLAVASSFTWPIHQIDINNAFLHGFLEEDIYTKALDGYVVPPGQVIERVKSLLDAEFTVKDHCPTKYFLGLEIARSLEGNSVTQHKYVRDIIHDMHLQDSKPAATPPPLGLKLSSHDPVPLQDPEPYRRLKIKKQTTIARSTAEAEYQSLGTIVCELQWISYFLHDLQIPCSTPIPLHCANQAAKHIVANPVFHERTKHLEIDCHLVREKYKAGFVLPLHIPCKSQLADIFTKLLPASVFQSFLSKLHLVPLPKFSLKGDDEKCTIQDSIPR</sequence>
<dbReference type="Proteomes" id="UP001289374">
    <property type="component" value="Unassembled WGS sequence"/>
</dbReference>
<feature type="domain" description="Reverse transcriptase Ty1/copia-type" evidence="2">
    <location>
        <begin position="376"/>
        <end position="438"/>
    </location>
</feature>
<dbReference type="CDD" id="cd09272">
    <property type="entry name" value="RNase_HI_RT_Ty1"/>
    <property type="match status" value="1"/>
</dbReference>
<dbReference type="Pfam" id="PF07727">
    <property type="entry name" value="RVT_2"/>
    <property type="match status" value="2"/>
</dbReference>